<evidence type="ECO:0000256" key="1">
    <source>
        <dbReference type="ARBA" id="ARBA00004481"/>
    </source>
</evidence>
<dbReference type="OrthoDB" id="391137at2759"/>
<organism evidence="12 13">
    <name type="scientific">Ophiostoma piceae (strain UAMH 11346)</name>
    <name type="common">Sap stain fungus</name>
    <dbReference type="NCBI Taxonomy" id="1262450"/>
    <lineage>
        <taxon>Eukaryota</taxon>
        <taxon>Fungi</taxon>
        <taxon>Dikarya</taxon>
        <taxon>Ascomycota</taxon>
        <taxon>Pezizomycotina</taxon>
        <taxon>Sordariomycetes</taxon>
        <taxon>Sordariomycetidae</taxon>
        <taxon>Ophiostomatales</taxon>
        <taxon>Ophiostomataceae</taxon>
        <taxon>Ophiostoma</taxon>
    </lineage>
</organism>
<feature type="compositionally biased region" description="Polar residues" evidence="9">
    <location>
        <begin position="293"/>
        <end position="323"/>
    </location>
</feature>
<dbReference type="InterPro" id="IPR041212">
    <property type="entry name" value="Vta1_C"/>
</dbReference>
<feature type="compositionally biased region" description="Low complexity" evidence="9">
    <location>
        <begin position="360"/>
        <end position="370"/>
    </location>
</feature>
<keyword evidence="6" id="KW-0967">Endosome</keyword>
<dbReference type="GO" id="GO:0005771">
    <property type="term" value="C:multivesicular body"/>
    <property type="evidence" value="ECO:0007669"/>
    <property type="project" value="TreeGrafter"/>
</dbReference>
<evidence type="ECO:0000256" key="2">
    <source>
        <dbReference type="ARBA" id="ARBA00004496"/>
    </source>
</evidence>
<dbReference type="Pfam" id="PF18097">
    <property type="entry name" value="Vta1_C"/>
    <property type="match status" value="1"/>
</dbReference>
<evidence type="ECO:0000259" key="11">
    <source>
        <dbReference type="Pfam" id="PF18097"/>
    </source>
</evidence>
<evidence type="ECO:0000256" key="9">
    <source>
        <dbReference type="SAM" id="MobiDB-lite"/>
    </source>
</evidence>
<dbReference type="InterPro" id="IPR039431">
    <property type="entry name" value="Vta1/CALS_N"/>
</dbReference>
<evidence type="ECO:0000256" key="8">
    <source>
        <dbReference type="ARBA" id="ARBA00023136"/>
    </source>
</evidence>
<sequence>MVVPAIIKQLDPGIYKTAMRAEQLHSVKPIIAYWCNVRSMQQILAHRKEETDGNKEKVTLLENRNHQNADAEDVQMIHTWSGDQEIEKYAEVILGSLESFKETHGEEKAVVEDEIAQLYIEQFAQETLDRAQRVVNANKVTATTANTFDAAATFFGLVNIWDAPDPETLRKIKYAKWNARRILKAYKDGLDPNDSNPKPEDLPEDITAQEDSFAQDGGISPSAELPGAPANVPRPATIEDDLEHSQSLRPAEQHTRRDSAGVSLPHSPASSVSGHGGTANSGTAVPGSPPVQDPSQLPSAPTHSADTPSFVDSVSPTLPSLTPGTAPVGMFDSPPLSLSSEPSAPPSYQNIPPVNPPSFAPSSHSTAAVASPPPPSAYTGYGAAPPQSYTPPAGYPPATAYNRAVAQPPAHPARPSPATYSQPPPAPPPKAHIDDAAIAAAQKHAKWAISALNFEDVPTAVRELRRALQQLGES</sequence>
<evidence type="ECO:0000256" key="3">
    <source>
        <dbReference type="ARBA" id="ARBA00007895"/>
    </source>
</evidence>
<comment type="similarity">
    <text evidence="3">Belongs to the VTA1 family.</text>
</comment>
<evidence type="ECO:0000256" key="4">
    <source>
        <dbReference type="ARBA" id="ARBA00022448"/>
    </source>
</evidence>
<dbReference type="PANTHER" id="PTHR46009:SF1">
    <property type="entry name" value="VACUOLAR PROTEIN SORTING-ASSOCIATED PROTEIN VTA1 HOMOLOG"/>
    <property type="match status" value="1"/>
</dbReference>
<dbReference type="InterPro" id="IPR044538">
    <property type="entry name" value="Vta1-like"/>
</dbReference>
<comment type="subcellular location">
    <subcellularLocation>
        <location evidence="2">Cytoplasm</location>
    </subcellularLocation>
    <subcellularLocation>
        <location evidence="1">Endosome membrane</location>
        <topology evidence="1">Peripheral membrane protein</topology>
    </subcellularLocation>
</comment>
<keyword evidence="4" id="KW-0813">Transport</keyword>
<feature type="compositionally biased region" description="Low complexity" evidence="9">
    <location>
        <begin position="390"/>
        <end position="401"/>
    </location>
</feature>
<dbReference type="EMBL" id="KE148147">
    <property type="protein sequence ID" value="EPE09509.1"/>
    <property type="molecule type" value="Genomic_DNA"/>
</dbReference>
<feature type="compositionally biased region" description="Low complexity" evidence="9">
    <location>
        <begin position="333"/>
        <end position="342"/>
    </location>
</feature>
<evidence type="ECO:0000256" key="7">
    <source>
        <dbReference type="ARBA" id="ARBA00022927"/>
    </source>
</evidence>
<dbReference type="GO" id="GO:0015031">
    <property type="term" value="P:protein transport"/>
    <property type="evidence" value="ECO:0007669"/>
    <property type="project" value="UniProtKB-KW"/>
</dbReference>
<feature type="domain" description="Vta1 C-terminal" evidence="11">
    <location>
        <begin position="437"/>
        <end position="471"/>
    </location>
</feature>
<keyword evidence="8" id="KW-0472">Membrane</keyword>
<dbReference type="VEuPathDB" id="FungiDB:F503_07285"/>
<dbReference type="HOGENOM" id="CLU_030378_0_0_1"/>
<keyword evidence="5" id="KW-0963">Cytoplasm</keyword>
<evidence type="ECO:0000259" key="10">
    <source>
        <dbReference type="Pfam" id="PF04652"/>
    </source>
</evidence>
<accession>S3C7K4</accession>
<evidence type="ECO:0000313" key="12">
    <source>
        <dbReference type="EMBL" id="EPE09509.1"/>
    </source>
</evidence>
<keyword evidence="7" id="KW-0653">Protein transport</keyword>
<evidence type="ECO:0000313" key="13">
    <source>
        <dbReference type="Proteomes" id="UP000016923"/>
    </source>
</evidence>
<dbReference type="Gene3D" id="1.20.5.420">
    <property type="entry name" value="Immunoglobulin FC, subunit C"/>
    <property type="match status" value="1"/>
</dbReference>
<protein>
    <submittedName>
        <fullName evidence="12">Uncharacterized protein</fullName>
    </submittedName>
</protein>
<dbReference type="Pfam" id="PF04652">
    <property type="entry name" value="Vta1"/>
    <property type="match status" value="2"/>
</dbReference>
<name>S3C7K4_OPHP1</name>
<gene>
    <name evidence="12" type="ORF">F503_07285</name>
</gene>
<feature type="region of interest" description="Disordered" evidence="9">
    <location>
        <begin position="213"/>
        <end position="433"/>
    </location>
</feature>
<dbReference type="PANTHER" id="PTHR46009">
    <property type="entry name" value="VACUOLAR PROTEIN SORTING-ASSOCIATED PROTEIN VTA1 HOMOLOG"/>
    <property type="match status" value="1"/>
</dbReference>
<dbReference type="GO" id="GO:0010008">
    <property type="term" value="C:endosome membrane"/>
    <property type="evidence" value="ECO:0007669"/>
    <property type="project" value="UniProtKB-SubCell"/>
</dbReference>
<feature type="compositionally biased region" description="Basic and acidic residues" evidence="9">
    <location>
        <begin position="243"/>
        <end position="259"/>
    </location>
</feature>
<evidence type="ECO:0000256" key="5">
    <source>
        <dbReference type="ARBA" id="ARBA00022490"/>
    </source>
</evidence>
<dbReference type="Gene3D" id="1.25.40.270">
    <property type="entry name" value="Vacuolar protein sorting-associated protein vta1"/>
    <property type="match status" value="2"/>
</dbReference>
<proteinExistence type="inferred from homology"/>
<feature type="domain" description="Vta1/callose synthase N-terminal" evidence="10">
    <location>
        <begin position="15"/>
        <end position="60"/>
    </location>
</feature>
<keyword evidence="13" id="KW-1185">Reference proteome</keyword>
<dbReference type="eggNOG" id="KOG0917">
    <property type="taxonomic scope" value="Eukaryota"/>
</dbReference>
<reference evidence="12 13" key="1">
    <citation type="journal article" date="2013" name="BMC Genomics">
        <title>The genome and transcriptome of the pine saprophyte Ophiostoma piceae, and a comparison with the bark beetle-associated pine pathogen Grosmannia clavigera.</title>
        <authorList>
            <person name="Haridas S."/>
            <person name="Wang Y."/>
            <person name="Lim L."/>
            <person name="Massoumi Alamouti S."/>
            <person name="Jackman S."/>
            <person name="Docking R."/>
            <person name="Robertson G."/>
            <person name="Birol I."/>
            <person name="Bohlmann J."/>
            <person name="Breuil C."/>
        </authorList>
    </citation>
    <scope>NUCLEOTIDE SEQUENCE [LARGE SCALE GENOMIC DNA]</scope>
    <source>
        <strain evidence="12 13">UAMH 11346</strain>
    </source>
</reference>
<dbReference type="GO" id="GO:0032511">
    <property type="term" value="P:late endosome to vacuole transport via multivesicular body sorting pathway"/>
    <property type="evidence" value="ECO:0007669"/>
    <property type="project" value="InterPro"/>
</dbReference>
<dbReference type="AlphaFoldDB" id="S3C7K4"/>
<dbReference type="STRING" id="1262450.S3C7K4"/>
<dbReference type="InterPro" id="IPR023175">
    <property type="entry name" value="Vta1/CALS_N_sf"/>
</dbReference>
<evidence type="ECO:0000256" key="6">
    <source>
        <dbReference type="ARBA" id="ARBA00022753"/>
    </source>
</evidence>
<dbReference type="OMA" id="AYWCEYH"/>
<feature type="domain" description="Vta1/callose synthase N-terminal" evidence="10">
    <location>
        <begin position="81"/>
        <end position="187"/>
    </location>
</feature>
<dbReference type="Proteomes" id="UP000016923">
    <property type="component" value="Unassembled WGS sequence"/>
</dbReference>